<dbReference type="AlphaFoldDB" id="A0AAN9ME86"/>
<evidence type="ECO:0000313" key="2">
    <source>
        <dbReference type="EMBL" id="KAK7351249.1"/>
    </source>
</evidence>
<gene>
    <name evidence="2" type="ORF">VNO77_10557</name>
</gene>
<comment type="caution">
    <text evidence="2">The sequence shown here is derived from an EMBL/GenBank/DDBJ whole genome shotgun (WGS) entry which is preliminary data.</text>
</comment>
<dbReference type="EMBL" id="JAYMYQ010000002">
    <property type="protein sequence ID" value="KAK7351249.1"/>
    <property type="molecule type" value="Genomic_DNA"/>
</dbReference>
<sequence length="96" mass="10898">MWILFLPDQFFCKKICGSQTLNIHWDFPFGSAPAMSLKLLRAYLHLDPSRKLTYLIEGNRIVMEKQVAVAYVFVALWGYIKLGALGAFAGPTHIHT</sequence>
<organism evidence="2 3">
    <name type="scientific">Canavalia gladiata</name>
    <name type="common">Sword bean</name>
    <name type="synonym">Dolichos gladiatus</name>
    <dbReference type="NCBI Taxonomy" id="3824"/>
    <lineage>
        <taxon>Eukaryota</taxon>
        <taxon>Viridiplantae</taxon>
        <taxon>Streptophyta</taxon>
        <taxon>Embryophyta</taxon>
        <taxon>Tracheophyta</taxon>
        <taxon>Spermatophyta</taxon>
        <taxon>Magnoliopsida</taxon>
        <taxon>eudicotyledons</taxon>
        <taxon>Gunneridae</taxon>
        <taxon>Pentapetalae</taxon>
        <taxon>rosids</taxon>
        <taxon>fabids</taxon>
        <taxon>Fabales</taxon>
        <taxon>Fabaceae</taxon>
        <taxon>Papilionoideae</taxon>
        <taxon>50 kb inversion clade</taxon>
        <taxon>NPAAA clade</taxon>
        <taxon>indigoferoid/millettioid clade</taxon>
        <taxon>Phaseoleae</taxon>
        <taxon>Canavalia</taxon>
    </lineage>
</organism>
<keyword evidence="1" id="KW-1133">Transmembrane helix</keyword>
<keyword evidence="1" id="KW-0472">Membrane</keyword>
<evidence type="ECO:0000256" key="1">
    <source>
        <dbReference type="SAM" id="Phobius"/>
    </source>
</evidence>
<feature type="transmembrane region" description="Helical" evidence="1">
    <location>
        <begin position="68"/>
        <end position="89"/>
    </location>
</feature>
<name>A0AAN9ME86_CANGL</name>
<keyword evidence="3" id="KW-1185">Reference proteome</keyword>
<reference evidence="2 3" key="1">
    <citation type="submission" date="2024-01" db="EMBL/GenBank/DDBJ databases">
        <title>The genomes of 5 underutilized Papilionoideae crops provide insights into root nodulation and disease resistanc.</title>
        <authorList>
            <person name="Jiang F."/>
        </authorList>
    </citation>
    <scope>NUCLEOTIDE SEQUENCE [LARGE SCALE GENOMIC DNA]</scope>
    <source>
        <strain evidence="2">LVBAO_FW01</strain>
        <tissue evidence="2">Leaves</tissue>
    </source>
</reference>
<keyword evidence="1" id="KW-0812">Transmembrane</keyword>
<evidence type="ECO:0000313" key="3">
    <source>
        <dbReference type="Proteomes" id="UP001367508"/>
    </source>
</evidence>
<dbReference type="Proteomes" id="UP001367508">
    <property type="component" value="Unassembled WGS sequence"/>
</dbReference>
<protein>
    <submittedName>
        <fullName evidence="2">Uncharacterized protein</fullName>
    </submittedName>
</protein>
<proteinExistence type="predicted"/>
<accession>A0AAN9ME86</accession>